<keyword evidence="1" id="KW-0472">Membrane</keyword>
<feature type="domain" description="GGDEF" evidence="2">
    <location>
        <begin position="263"/>
        <end position="396"/>
    </location>
</feature>
<feature type="transmembrane region" description="Helical" evidence="1">
    <location>
        <begin position="155"/>
        <end position="174"/>
    </location>
</feature>
<dbReference type="STRING" id="99656.SAMN05421659_10558"/>
<dbReference type="Gene3D" id="3.30.70.270">
    <property type="match status" value="1"/>
</dbReference>
<dbReference type="NCBIfam" id="TIGR00254">
    <property type="entry name" value="GGDEF"/>
    <property type="match status" value="1"/>
</dbReference>
<dbReference type="RefSeq" id="WP_170841344.1">
    <property type="nucleotide sequence ID" value="NZ_FOJI01000005.1"/>
</dbReference>
<feature type="transmembrane region" description="Helical" evidence="1">
    <location>
        <begin position="117"/>
        <end position="135"/>
    </location>
</feature>
<feature type="transmembrane region" description="Helical" evidence="1">
    <location>
        <begin position="89"/>
        <end position="110"/>
    </location>
</feature>
<feature type="transmembrane region" description="Helical" evidence="1">
    <location>
        <begin position="60"/>
        <end position="77"/>
    </location>
</feature>
<evidence type="ECO:0000256" key="1">
    <source>
        <dbReference type="SAM" id="Phobius"/>
    </source>
</evidence>
<dbReference type="PANTHER" id="PTHR46663">
    <property type="entry name" value="DIGUANYLATE CYCLASE DGCT-RELATED"/>
    <property type="match status" value="1"/>
</dbReference>
<keyword evidence="1" id="KW-1133">Transmembrane helix</keyword>
<dbReference type="Pfam" id="PF00990">
    <property type="entry name" value="GGDEF"/>
    <property type="match status" value="1"/>
</dbReference>
<dbReference type="PANTHER" id="PTHR46663:SF2">
    <property type="entry name" value="GGDEF DOMAIN-CONTAINING PROTEIN"/>
    <property type="match status" value="1"/>
</dbReference>
<dbReference type="AlphaFoldDB" id="A0A1I0PGA1"/>
<sequence>MGLIIAMLIALLNTLLNHTMLTRKKSLIFCHVLFLINSVIVIIAVFVTRQLINDMAIYKYIFCIIMFMYIVYIHIIFEETISKKIFVMISTWVISVIIYSVSILIAKLYIDVESVTNFIYGFRILAQIILLWILAKPWYRENYKRILLLVQDNTINLMSIYMSIAFLLLLNNISIIDVSFRNFATVYDLLLFIVFIILGYVIVFTGISSTSKMVLLQQTVDIAEKKSEEHLKMANIDCLTGVASRLNILNKITDAILESDNSQKLAVLMLDIDKFKFVNDNYGHKAGDEVLKFLTEKINGCLRETDTIGRVGGDEFVILIKDIHAEADIETMICKIFEVLKTPLVFNQQNIQINVSVGISIFPDFSQNLDSLINQADRAMYEAKKTVGSRYCLYSDSLSICS</sequence>
<proteinExistence type="predicted"/>
<evidence type="ECO:0000313" key="3">
    <source>
        <dbReference type="EMBL" id="SEW13272.1"/>
    </source>
</evidence>
<evidence type="ECO:0000313" key="4">
    <source>
        <dbReference type="Proteomes" id="UP000199701"/>
    </source>
</evidence>
<keyword evidence="1" id="KW-0812">Transmembrane</keyword>
<reference evidence="3 4" key="1">
    <citation type="submission" date="2016-10" db="EMBL/GenBank/DDBJ databases">
        <authorList>
            <person name="de Groot N.N."/>
        </authorList>
    </citation>
    <scope>NUCLEOTIDE SEQUENCE [LARGE SCALE GENOMIC DNA]</scope>
    <source>
        <strain evidence="3 4">DSM 9179</strain>
    </source>
</reference>
<accession>A0A1I0PGA1</accession>
<keyword evidence="4" id="KW-1185">Reference proteome</keyword>
<dbReference type="InterPro" id="IPR029787">
    <property type="entry name" value="Nucleotide_cyclase"/>
</dbReference>
<feature type="transmembrane region" description="Helical" evidence="1">
    <location>
        <begin position="186"/>
        <end position="207"/>
    </location>
</feature>
<dbReference type="SMART" id="SM00267">
    <property type="entry name" value="GGDEF"/>
    <property type="match status" value="1"/>
</dbReference>
<protein>
    <submittedName>
        <fullName evidence="3">Diguanylate cyclase (GGDEF) domain-containing protein</fullName>
    </submittedName>
</protein>
<organism evidence="3 4">
    <name type="scientific">[Clostridium] fimetarium</name>
    <dbReference type="NCBI Taxonomy" id="99656"/>
    <lineage>
        <taxon>Bacteria</taxon>
        <taxon>Bacillati</taxon>
        <taxon>Bacillota</taxon>
        <taxon>Clostridia</taxon>
        <taxon>Lachnospirales</taxon>
        <taxon>Lachnospiraceae</taxon>
    </lineage>
</organism>
<dbReference type="SUPFAM" id="SSF55073">
    <property type="entry name" value="Nucleotide cyclase"/>
    <property type="match status" value="1"/>
</dbReference>
<gene>
    <name evidence="3" type="ORF">SAMN05421659_10558</name>
</gene>
<dbReference type="InterPro" id="IPR052163">
    <property type="entry name" value="DGC-Regulatory_Protein"/>
</dbReference>
<evidence type="ECO:0000259" key="2">
    <source>
        <dbReference type="PROSITE" id="PS50887"/>
    </source>
</evidence>
<dbReference type="EMBL" id="FOJI01000005">
    <property type="protein sequence ID" value="SEW13272.1"/>
    <property type="molecule type" value="Genomic_DNA"/>
</dbReference>
<dbReference type="InterPro" id="IPR043128">
    <property type="entry name" value="Rev_trsase/Diguanyl_cyclase"/>
</dbReference>
<dbReference type="CDD" id="cd01949">
    <property type="entry name" value="GGDEF"/>
    <property type="match status" value="1"/>
</dbReference>
<dbReference type="Proteomes" id="UP000199701">
    <property type="component" value="Unassembled WGS sequence"/>
</dbReference>
<dbReference type="PROSITE" id="PS50887">
    <property type="entry name" value="GGDEF"/>
    <property type="match status" value="1"/>
</dbReference>
<dbReference type="InterPro" id="IPR000160">
    <property type="entry name" value="GGDEF_dom"/>
</dbReference>
<name>A0A1I0PGA1_9FIRM</name>
<feature type="transmembrane region" description="Helical" evidence="1">
    <location>
        <begin position="26"/>
        <end position="48"/>
    </location>
</feature>